<dbReference type="Proteomes" id="UP000717996">
    <property type="component" value="Unassembled WGS sequence"/>
</dbReference>
<reference evidence="2" key="1">
    <citation type="journal article" date="2020" name="Microb. Genom.">
        <title>Genetic diversity of clinical and environmental Mucorales isolates obtained from an investigation of mucormycosis cases among solid organ transplant recipients.</title>
        <authorList>
            <person name="Nguyen M.H."/>
            <person name="Kaul D."/>
            <person name="Muto C."/>
            <person name="Cheng S.J."/>
            <person name="Richter R.A."/>
            <person name="Bruno V.M."/>
            <person name="Liu G."/>
            <person name="Beyhan S."/>
            <person name="Sundermann A.J."/>
            <person name="Mounaud S."/>
            <person name="Pasculle A.W."/>
            <person name="Nierman W.C."/>
            <person name="Driscoll E."/>
            <person name="Cumbie R."/>
            <person name="Clancy C.J."/>
            <person name="Dupont C.L."/>
        </authorList>
    </citation>
    <scope>NUCLEOTIDE SEQUENCE</scope>
    <source>
        <strain evidence="2">GL16</strain>
    </source>
</reference>
<gene>
    <name evidence="2" type="ORF">G6F51_014714</name>
</gene>
<organism evidence="2 3">
    <name type="scientific">Rhizopus oryzae</name>
    <name type="common">Mucormycosis agent</name>
    <name type="synonym">Rhizopus arrhizus var. delemar</name>
    <dbReference type="NCBI Taxonomy" id="64495"/>
    <lineage>
        <taxon>Eukaryota</taxon>
        <taxon>Fungi</taxon>
        <taxon>Fungi incertae sedis</taxon>
        <taxon>Mucoromycota</taxon>
        <taxon>Mucoromycotina</taxon>
        <taxon>Mucoromycetes</taxon>
        <taxon>Mucorales</taxon>
        <taxon>Mucorineae</taxon>
        <taxon>Rhizopodaceae</taxon>
        <taxon>Rhizopus</taxon>
    </lineage>
</organism>
<protein>
    <submittedName>
        <fullName evidence="2">Uncharacterized protein</fullName>
    </submittedName>
</protein>
<evidence type="ECO:0000313" key="2">
    <source>
        <dbReference type="EMBL" id="KAG1520867.1"/>
    </source>
</evidence>
<proteinExistence type="predicted"/>
<dbReference type="EMBL" id="JAANIT010015337">
    <property type="protein sequence ID" value="KAG1520867.1"/>
    <property type="molecule type" value="Genomic_DNA"/>
</dbReference>
<sequence length="67" mass="7078">MQTVLVLLMVPGQKIAMEMVEPMVVLEVEPVMVGTALPVQPEGAGGESGGGSRPPRARRDDDWDCSG</sequence>
<evidence type="ECO:0000256" key="1">
    <source>
        <dbReference type="SAM" id="MobiDB-lite"/>
    </source>
</evidence>
<comment type="caution">
    <text evidence="2">The sequence shown here is derived from an EMBL/GenBank/DDBJ whole genome shotgun (WGS) entry which is preliminary data.</text>
</comment>
<dbReference type="AlphaFoldDB" id="A0A9P6XL15"/>
<name>A0A9P6XL15_RHIOR</name>
<accession>A0A9P6XL15</accession>
<evidence type="ECO:0000313" key="3">
    <source>
        <dbReference type="Proteomes" id="UP000717996"/>
    </source>
</evidence>
<feature type="compositionally biased region" description="Gly residues" evidence="1">
    <location>
        <begin position="43"/>
        <end position="52"/>
    </location>
</feature>
<feature type="region of interest" description="Disordered" evidence="1">
    <location>
        <begin position="37"/>
        <end position="67"/>
    </location>
</feature>